<proteinExistence type="predicted"/>
<evidence type="ECO:0000313" key="1">
    <source>
        <dbReference type="EMBL" id="GIY37174.1"/>
    </source>
</evidence>
<organism evidence="1 2">
    <name type="scientific">Caerostris extrusa</name>
    <name type="common">Bark spider</name>
    <name type="synonym">Caerostris bankana</name>
    <dbReference type="NCBI Taxonomy" id="172846"/>
    <lineage>
        <taxon>Eukaryota</taxon>
        <taxon>Metazoa</taxon>
        <taxon>Ecdysozoa</taxon>
        <taxon>Arthropoda</taxon>
        <taxon>Chelicerata</taxon>
        <taxon>Arachnida</taxon>
        <taxon>Araneae</taxon>
        <taxon>Araneomorphae</taxon>
        <taxon>Entelegynae</taxon>
        <taxon>Araneoidea</taxon>
        <taxon>Araneidae</taxon>
        <taxon>Caerostris</taxon>
    </lineage>
</organism>
<name>A0AAV4ST38_CAEEX</name>
<dbReference type="EMBL" id="BPLR01010132">
    <property type="protein sequence ID" value="GIY37174.1"/>
    <property type="molecule type" value="Genomic_DNA"/>
</dbReference>
<gene>
    <name evidence="1" type="ORF">CEXT_272611</name>
</gene>
<dbReference type="Proteomes" id="UP001054945">
    <property type="component" value="Unassembled WGS sequence"/>
</dbReference>
<dbReference type="AlphaFoldDB" id="A0AAV4ST38"/>
<protein>
    <submittedName>
        <fullName evidence="1">Uncharacterized protein</fullName>
    </submittedName>
</protein>
<comment type="caution">
    <text evidence="1">The sequence shown here is derived from an EMBL/GenBank/DDBJ whole genome shotgun (WGS) entry which is preliminary data.</text>
</comment>
<reference evidence="1 2" key="1">
    <citation type="submission" date="2021-06" db="EMBL/GenBank/DDBJ databases">
        <title>Caerostris extrusa draft genome.</title>
        <authorList>
            <person name="Kono N."/>
            <person name="Arakawa K."/>
        </authorList>
    </citation>
    <scope>NUCLEOTIDE SEQUENCE [LARGE SCALE GENOMIC DNA]</scope>
</reference>
<sequence>MPPVRQPQKPTCTPYIPPHHIINEYPINQSVTWLIEIIHHAGEDPPSSSSSFPILIHRLAYESDISSHWRKCLMVTDVLETIRMNSMLLWLIESTVPNLGLLFSKLSTKRLERDFLMSPPIYYFCSASTTIF</sequence>
<keyword evidence="2" id="KW-1185">Reference proteome</keyword>
<accession>A0AAV4ST38</accession>
<evidence type="ECO:0000313" key="2">
    <source>
        <dbReference type="Proteomes" id="UP001054945"/>
    </source>
</evidence>